<name>A0A6G4QYP5_9CAUL</name>
<protein>
    <submittedName>
        <fullName evidence="2">Uncharacterized protein</fullName>
    </submittedName>
</protein>
<sequence length="122" mass="13360">MIRRPLSNRRANPEISFKSLIQKVLISDLPFDFGRLRRFLPSGNGKNDPSFAASARRSRGTARVGAILALPSSSSARRMEPNALYFNGLHNGNETLSTPTRQVSPGKVASRGSCFAERTGDR</sequence>
<accession>A0A6G4QYP5</accession>
<reference evidence="2" key="1">
    <citation type="submission" date="2020-02" db="EMBL/GenBank/DDBJ databases">
        <authorList>
            <person name="Gao J."/>
            <person name="Sun J."/>
        </authorList>
    </citation>
    <scope>NUCLEOTIDE SEQUENCE</scope>
    <source>
        <strain evidence="2">602-2</strain>
    </source>
</reference>
<dbReference type="EMBL" id="JAAKGT010000005">
    <property type="protein sequence ID" value="NGM50587.1"/>
    <property type="molecule type" value="Genomic_DNA"/>
</dbReference>
<comment type="caution">
    <text evidence="2">The sequence shown here is derived from an EMBL/GenBank/DDBJ whole genome shotgun (WGS) entry which is preliminary data.</text>
</comment>
<proteinExistence type="predicted"/>
<dbReference type="RefSeq" id="WP_165259282.1">
    <property type="nucleotide sequence ID" value="NZ_JAAKGT010000005.1"/>
</dbReference>
<gene>
    <name evidence="2" type="ORF">G5B46_13300</name>
</gene>
<organism evidence="2">
    <name type="scientific">Caulobacter sp. 602-2</name>
    <dbReference type="NCBI Taxonomy" id="2710887"/>
    <lineage>
        <taxon>Bacteria</taxon>
        <taxon>Pseudomonadati</taxon>
        <taxon>Pseudomonadota</taxon>
        <taxon>Alphaproteobacteria</taxon>
        <taxon>Caulobacterales</taxon>
        <taxon>Caulobacteraceae</taxon>
        <taxon>Caulobacter</taxon>
    </lineage>
</organism>
<evidence type="ECO:0000256" key="1">
    <source>
        <dbReference type="SAM" id="MobiDB-lite"/>
    </source>
</evidence>
<feature type="region of interest" description="Disordered" evidence="1">
    <location>
        <begin position="95"/>
        <end position="122"/>
    </location>
</feature>
<dbReference type="AlphaFoldDB" id="A0A6G4QYP5"/>
<evidence type="ECO:0000313" key="2">
    <source>
        <dbReference type="EMBL" id="NGM50587.1"/>
    </source>
</evidence>